<dbReference type="Pfam" id="PF19086">
    <property type="entry name" value="Terpene_syn_C_2"/>
    <property type="match status" value="1"/>
</dbReference>
<dbReference type="SUPFAM" id="SSF48576">
    <property type="entry name" value="Terpenoid synthases"/>
    <property type="match status" value="1"/>
</dbReference>
<dbReference type="InterPro" id="IPR008949">
    <property type="entry name" value="Isoprenoid_synthase_dom_sf"/>
</dbReference>
<organism evidence="1 2">
    <name type="scientific">Acrocarpospora pleiomorpha</name>
    <dbReference type="NCBI Taxonomy" id="90975"/>
    <lineage>
        <taxon>Bacteria</taxon>
        <taxon>Bacillati</taxon>
        <taxon>Actinomycetota</taxon>
        <taxon>Actinomycetes</taxon>
        <taxon>Streptosporangiales</taxon>
        <taxon>Streptosporangiaceae</taxon>
        <taxon>Acrocarpospora</taxon>
    </lineage>
</organism>
<dbReference type="OrthoDB" id="3398195at2"/>
<dbReference type="RefSeq" id="WP_155346258.1">
    <property type="nucleotide sequence ID" value="NZ_BAAAHM010000014.1"/>
</dbReference>
<dbReference type="EMBL" id="BLAF01000022">
    <property type="protein sequence ID" value="GES21251.1"/>
    <property type="molecule type" value="Genomic_DNA"/>
</dbReference>
<evidence type="ECO:0000313" key="1">
    <source>
        <dbReference type="EMBL" id="GES21251.1"/>
    </source>
</evidence>
<accession>A0A5M3XNL8</accession>
<proteinExistence type="predicted"/>
<name>A0A5M3XNL8_9ACTN</name>
<comment type="caution">
    <text evidence="1">The sequence shown here is derived from an EMBL/GenBank/DDBJ whole genome shotgun (WGS) entry which is preliminary data.</text>
</comment>
<dbReference type="AlphaFoldDB" id="A0A5M3XNL8"/>
<reference evidence="1 2" key="1">
    <citation type="submission" date="2019-10" db="EMBL/GenBank/DDBJ databases">
        <title>Whole genome shotgun sequence of Acrocarpospora pleiomorpha NBRC 16267.</title>
        <authorList>
            <person name="Ichikawa N."/>
            <person name="Kimura A."/>
            <person name="Kitahashi Y."/>
            <person name="Komaki H."/>
            <person name="Oguchi A."/>
        </authorList>
    </citation>
    <scope>NUCLEOTIDE SEQUENCE [LARGE SCALE GENOMIC DNA]</scope>
    <source>
        <strain evidence="1 2">NBRC 16267</strain>
    </source>
</reference>
<evidence type="ECO:0008006" key="3">
    <source>
        <dbReference type="Google" id="ProtNLM"/>
    </source>
</evidence>
<dbReference type="Gene3D" id="1.10.600.10">
    <property type="entry name" value="Farnesyl Diphosphate Synthase"/>
    <property type="match status" value="1"/>
</dbReference>
<keyword evidence="2" id="KW-1185">Reference proteome</keyword>
<protein>
    <recommendedName>
        <fullName evidence="3">Terpene synthase</fullName>
    </recommendedName>
</protein>
<dbReference type="Proteomes" id="UP000377595">
    <property type="component" value="Unassembled WGS sequence"/>
</dbReference>
<gene>
    <name evidence="1" type="ORF">Aple_041470</name>
</gene>
<sequence>MSRLSVEDGELLSASEHGRVSALAAQCLRDLYKCSERYPELFPEGPFAPTVFTGVALANAWGSPWATADQLRIAVRTSLWVFAADWLVDYVAKSADEVDAIVRGCLEVADGARPESHAPLMCFLADIRDELVARPAFAALGNAWRAQLERYLAAMAREWEWKAALASGSPLPTFEDYLANADNFGSALVNISHWIYGGDPATVRHVAELSVVSREVQRILRLLNDLATYERDLGWGDLNAQMLGVGKADISRRLATLVAYCRDLLHPLRDSCPQEAIYLERQIGFSTGFYGMTDYWGAL</sequence>
<evidence type="ECO:0000313" key="2">
    <source>
        <dbReference type="Proteomes" id="UP000377595"/>
    </source>
</evidence>